<evidence type="ECO:0000259" key="2">
    <source>
        <dbReference type="PROSITE" id="PS51782"/>
    </source>
</evidence>
<dbReference type="InterPro" id="IPR050570">
    <property type="entry name" value="Cell_wall_metabolism_enzyme"/>
</dbReference>
<reference evidence="3 4" key="1">
    <citation type="journal article" date="2015" name="Nature">
        <title>rRNA introns, odd ribosomes, and small enigmatic genomes across a large radiation of phyla.</title>
        <authorList>
            <person name="Brown C.T."/>
            <person name="Hug L.A."/>
            <person name="Thomas B.C."/>
            <person name="Sharon I."/>
            <person name="Castelle C.J."/>
            <person name="Singh A."/>
            <person name="Wilkins M.J."/>
            <person name="Williams K.H."/>
            <person name="Banfield J.F."/>
        </authorList>
    </citation>
    <scope>NUCLEOTIDE SEQUENCE [LARGE SCALE GENOMIC DNA]</scope>
</reference>
<dbReference type="PANTHER" id="PTHR21666">
    <property type="entry name" value="PEPTIDASE-RELATED"/>
    <property type="match status" value="1"/>
</dbReference>
<evidence type="ECO:0000313" key="4">
    <source>
        <dbReference type="Proteomes" id="UP000034507"/>
    </source>
</evidence>
<dbReference type="CDD" id="cd12797">
    <property type="entry name" value="M23_peptidase"/>
    <property type="match status" value="1"/>
</dbReference>
<dbReference type="PANTHER" id="PTHR21666:SF270">
    <property type="entry name" value="MUREIN HYDROLASE ACTIVATOR ENVC"/>
    <property type="match status" value="1"/>
</dbReference>
<dbReference type="Pfam" id="PF01551">
    <property type="entry name" value="Peptidase_M23"/>
    <property type="match status" value="1"/>
</dbReference>
<accession>A0A0G0X1Z2</accession>
<dbReference type="CDD" id="cd00118">
    <property type="entry name" value="LysM"/>
    <property type="match status" value="2"/>
</dbReference>
<organism evidence="3 4">
    <name type="scientific">candidate division WWE3 bacterium GW2011_GWC1_41_7</name>
    <dbReference type="NCBI Taxonomy" id="1619119"/>
    <lineage>
        <taxon>Bacteria</taxon>
        <taxon>Katanobacteria</taxon>
    </lineage>
</organism>
<dbReference type="PROSITE" id="PS51782">
    <property type="entry name" value="LYSM"/>
    <property type="match status" value="2"/>
</dbReference>
<dbReference type="InterPro" id="IPR018392">
    <property type="entry name" value="LysM"/>
</dbReference>
<protein>
    <submittedName>
        <fullName evidence="3">Lipoprotein</fullName>
    </submittedName>
</protein>
<dbReference type="Pfam" id="PF01476">
    <property type="entry name" value="LysM"/>
    <property type="match status" value="2"/>
</dbReference>
<keyword evidence="1" id="KW-1133">Transmembrane helix</keyword>
<feature type="domain" description="LysM" evidence="2">
    <location>
        <begin position="152"/>
        <end position="196"/>
    </location>
</feature>
<keyword evidence="1" id="KW-0472">Membrane</keyword>
<dbReference type="AlphaFoldDB" id="A0A0G0X1Z2"/>
<evidence type="ECO:0000313" key="3">
    <source>
        <dbReference type="EMBL" id="KKS19035.1"/>
    </source>
</evidence>
<sequence length="398" mass="43940">MLFTIKRPKSERFFQLSFNGFRPKGRNKIEQTLHAYLDFIKALIKYFRKKITLSILYTGKFVLLLGTLSRNGKSFLVRKLIWSRGKLGRPLATFVVMASALIVFMLGEVLNSSKYVVSQEINRDYLRNVTDIIPSKNTAMTTIPESRRTEAVAYVVEGGDTLYDIGNKFKISTDAIKYVNNLTDSSVLKPGQEIVIPPVAGLIHKVEKGDSLQSIANKYDVPAQAVADFNYILDVSSLAVGTELVIPDAKIPQQVIVPAVPAYITPRIPDAPSGGSGWCMWPTTVRIISQYFSVYHNGLDIATPWGRGMPPIYACSGGVVTRAGWDPWGLGLRITVDHGNGFETTYGHMSRIDVSYGQEVGKGSAMGLMGNTGRSTGPHVHFIIKYNGVPTNPLKYIQ</sequence>
<dbReference type="SUPFAM" id="SSF51261">
    <property type="entry name" value="Duplicated hybrid motif"/>
    <property type="match status" value="1"/>
</dbReference>
<keyword evidence="1" id="KW-0812">Transmembrane</keyword>
<feature type="transmembrane region" description="Helical" evidence="1">
    <location>
        <begin position="91"/>
        <end position="110"/>
    </location>
</feature>
<feature type="domain" description="LysM" evidence="2">
    <location>
        <begin position="202"/>
        <end position="246"/>
    </location>
</feature>
<dbReference type="EMBL" id="LCBX01000059">
    <property type="protein sequence ID" value="KKS19035.1"/>
    <property type="molecule type" value="Genomic_DNA"/>
</dbReference>
<gene>
    <name evidence="3" type="ORF">UU77_C0059G0002</name>
</gene>
<comment type="caution">
    <text evidence="3">The sequence shown here is derived from an EMBL/GenBank/DDBJ whole genome shotgun (WGS) entry which is preliminary data.</text>
</comment>
<dbReference type="GO" id="GO:0004222">
    <property type="term" value="F:metalloendopeptidase activity"/>
    <property type="evidence" value="ECO:0007669"/>
    <property type="project" value="TreeGrafter"/>
</dbReference>
<dbReference type="SMART" id="SM00257">
    <property type="entry name" value="LysM"/>
    <property type="match status" value="2"/>
</dbReference>
<dbReference type="InterPro" id="IPR016047">
    <property type="entry name" value="M23ase_b-sheet_dom"/>
</dbReference>
<dbReference type="Proteomes" id="UP000034507">
    <property type="component" value="Unassembled WGS sequence"/>
</dbReference>
<keyword evidence="3" id="KW-0449">Lipoprotein</keyword>
<proteinExistence type="predicted"/>
<dbReference type="InterPro" id="IPR036779">
    <property type="entry name" value="LysM_dom_sf"/>
</dbReference>
<name>A0A0G0X1Z2_UNCKA</name>
<dbReference type="Gene3D" id="2.70.70.10">
    <property type="entry name" value="Glucose Permease (Domain IIA)"/>
    <property type="match status" value="1"/>
</dbReference>
<dbReference type="Gene3D" id="3.10.350.10">
    <property type="entry name" value="LysM domain"/>
    <property type="match status" value="2"/>
</dbReference>
<feature type="transmembrane region" description="Helical" evidence="1">
    <location>
        <begin position="51"/>
        <end position="71"/>
    </location>
</feature>
<dbReference type="InterPro" id="IPR011055">
    <property type="entry name" value="Dup_hybrid_motif"/>
</dbReference>
<evidence type="ECO:0000256" key="1">
    <source>
        <dbReference type="SAM" id="Phobius"/>
    </source>
</evidence>